<organism evidence="9 10">
    <name type="scientific">Criibacterium bergeronii</name>
    <dbReference type="NCBI Taxonomy" id="1871336"/>
    <lineage>
        <taxon>Bacteria</taxon>
        <taxon>Bacillati</taxon>
        <taxon>Bacillota</taxon>
        <taxon>Clostridia</taxon>
        <taxon>Peptostreptococcales</taxon>
        <taxon>Filifactoraceae</taxon>
        <taxon>Criibacterium</taxon>
    </lineage>
</organism>
<feature type="transmembrane region" description="Helical" evidence="8">
    <location>
        <begin position="371"/>
        <end position="398"/>
    </location>
</feature>
<evidence type="ECO:0000256" key="4">
    <source>
        <dbReference type="ARBA" id="ARBA00022692"/>
    </source>
</evidence>
<dbReference type="GO" id="GO:0016471">
    <property type="term" value="C:vacuolar proton-transporting V-type ATPase complex"/>
    <property type="evidence" value="ECO:0007669"/>
    <property type="project" value="TreeGrafter"/>
</dbReference>
<comment type="similarity">
    <text evidence="2">Belongs to the V-ATPase 116 kDa subunit family.</text>
</comment>
<keyword evidence="4 8" id="KW-0812">Transmembrane</keyword>
<dbReference type="RefSeq" id="WP_144398309.1">
    <property type="nucleotide sequence ID" value="NZ_VJXW01000010.1"/>
</dbReference>
<feature type="transmembrane region" description="Helical" evidence="8">
    <location>
        <begin position="517"/>
        <end position="535"/>
    </location>
</feature>
<feature type="transmembrane region" description="Helical" evidence="8">
    <location>
        <begin position="449"/>
        <end position="470"/>
    </location>
</feature>
<dbReference type="Proteomes" id="UP000319424">
    <property type="component" value="Unassembled WGS sequence"/>
</dbReference>
<evidence type="ECO:0000256" key="3">
    <source>
        <dbReference type="ARBA" id="ARBA00022448"/>
    </source>
</evidence>
<evidence type="ECO:0000256" key="7">
    <source>
        <dbReference type="ARBA" id="ARBA00023136"/>
    </source>
</evidence>
<comment type="subcellular location">
    <subcellularLocation>
        <location evidence="1">Membrane</location>
        <topology evidence="1">Multi-pass membrane protein</topology>
    </subcellularLocation>
</comment>
<dbReference type="AlphaFoldDB" id="A0A552V4K1"/>
<feature type="transmembrane region" description="Helical" evidence="8">
    <location>
        <begin position="577"/>
        <end position="596"/>
    </location>
</feature>
<dbReference type="PANTHER" id="PTHR11629">
    <property type="entry name" value="VACUOLAR PROTON ATPASES"/>
    <property type="match status" value="1"/>
</dbReference>
<evidence type="ECO:0000256" key="8">
    <source>
        <dbReference type="SAM" id="Phobius"/>
    </source>
</evidence>
<evidence type="ECO:0000256" key="2">
    <source>
        <dbReference type="ARBA" id="ARBA00009904"/>
    </source>
</evidence>
<gene>
    <name evidence="9" type="ORF">FL857_07285</name>
</gene>
<protein>
    <submittedName>
        <fullName evidence="9">ATPase</fullName>
    </submittedName>
</protein>
<dbReference type="PANTHER" id="PTHR11629:SF63">
    <property type="entry name" value="V-TYPE PROTON ATPASE SUBUNIT A"/>
    <property type="match status" value="1"/>
</dbReference>
<dbReference type="EMBL" id="VJXW01000010">
    <property type="protein sequence ID" value="TRW25416.1"/>
    <property type="molecule type" value="Genomic_DNA"/>
</dbReference>
<keyword evidence="3" id="KW-0813">Transport</keyword>
<evidence type="ECO:0000313" key="10">
    <source>
        <dbReference type="Proteomes" id="UP000319424"/>
    </source>
</evidence>
<sequence length="660" mass="74903">MAVEKMKMMSLIALKKDAHDILERIILNGTVHIGNNQNSSNFTLGYLQGNKQYLLDAGVDINRIRAFKSERTFERKKFKDLIDRLFLFIGIDEEELKNADMSKMNISEHLKELDNLDQQASTIRNYEMANEYAIEKTETQVRVVEYFSQSSIDLTQLSKLDFFDVHVGEISRNSWVKLKNNYENIKAIVVHLGRTSTGEAVMIFAPKMFYDETKSLLMSLSFDQVDLPDAPMSAQALLELKKKEIDGLYKQKDRVAKAKEVFIDMYRASVVALYFRYKMIEKIEYLESHVAESGNFFIFNAFVPASTTEKLKQDIEKMADNAIVAFEDDSTVPKKFTIPTKLMNNVLLRPFETLVKMYSVPQYQESDPTPFFALTYMLLFGLMFGDVGQGIVLILAGTLLKKQFGSLSGIIQRIGVSSTIFGFIYGSVFGMEDLIPALIIRPMEQINTILIFAIVLGVALVSIAYFMGFYNLKKKGRYADLYFDKNGISGFLFYISFLLFIFNMVLGQSYFGSISSLVTMITTAVMVITTCLMVLKLKLKPRVEKANSDDKEEFSAVESGFEMFETIMSFFSNTLSFIRVGAFAINHVGLFMAFHALGQMIGNTAGNIFMIIVGNIVILSLEALIVFIQAIRLEYYELFSKYFEGGGEIYSPLTFDIKAK</sequence>
<evidence type="ECO:0000313" key="9">
    <source>
        <dbReference type="EMBL" id="TRW25416.1"/>
    </source>
</evidence>
<dbReference type="GO" id="GO:0051117">
    <property type="term" value="F:ATPase binding"/>
    <property type="evidence" value="ECO:0007669"/>
    <property type="project" value="TreeGrafter"/>
</dbReference>
<comment type="caution">
    <text evidence="9">The sequence shown here is derived from an EMBL/GenBank/DDBJ whole genome shotgun (WGS) entry which is preliminary data.</text>
</comment>
<dbReference type="GO" id="GO:0046961">
    <property type="term" value="F:proton-transporting ATPase activity, rotational mechanism"/>
    <property type="evidence" value="ECO:0007669"/>
    <property type="project" value="InterPro"/>
</dbReference>
<dbReference type="Pfam" id="PF01496">
    <property type="entry name" value="V_ATPase_I"/>
    <property type="match status" value="1"/>
</dbReference>
<keyword evidence="6" id="KW-0406">Ion transport</keyword>
<feature type="transmembrane region" description="Helical" evidence="8">
    <location>
        <begin position="410"/>
        <end position="429"/>
    </location>
</feature>
<accession>A0A552V4K1</accession>
<evidence type="ECO:0000256" key="1">
    <source>
        <dbReference type="ARBA" id="ARBA00004141"/>
    </source>
</evidence>
<feature type="transmembrane region" description="Helical" evidence="8">
    <location>
        <begin position="491"/>
        <end position="511"/>
    </location>
</feature>
<keyword evidence="7 8" id="KW-0472">Membrane</keyword>
<dbReference type="OrthoDB" id="9803814at2"/>
<evidence type="ECO:0000256" key="5">
    <source>
        <dbReference type="ARBA" id="ARBA00022989"/>
    </source>
</evidence>
<name>A0A552V4K1_9FIRM</name>
<proteinExistence type="inferred from homology"/>
<dbReference type="InterPro" id="IPR002490">
    <property type="entry name" value="V-ATPase_116kDa_su"/>
</dbReference>
<reference evidence="9 10" key="1">
    <citation type="submission" date="2019-07" db="EMBL/GenBank/DDBJ databases">
        <title>Criibacterium bergeronii gen. nov., sp. nov. isolated from human clinical samples.</title>
        <authorList>
            <person name="Maheux A.F."/>
            <person name="Boudreau D.K."/>
            <person name="Berube E."/>
            <person name="Brodeur S."/>
            <person name="Bernard K.A."/>
            <person name="Abed J.Y."/>
            <person name="Ducrey E."/>
            <person name="Guay E.F."/>
            <person name="Raymond F."/>
            <person name="Corbeil J."/>
            <person name="Domingo M.-C."/>
            <person name="Roy P.H."/>
            <person name="Boissinot M."/>
            <person name="Tocheva E.I."/>
            <person name="Omar R.F."/>
        </authorList>
    </citation>
    <scope>NUCLEOTIDE SEQUENCE [LARGE SCALE GENOMIC DNA]</scope>
    <source>
        <strain evidence="9 10">CCRI-24246</strain>
    </source>
</reference>
<dbReference type="GO" id="GO:0007035">
    <property type="term" value="P:vacuolar acidification"/>
    <property type="evidence" value="ECO:0007669"/>
    <property type="project" value="TreeGrafter"/>
</dbReference>
<feature type="transmembrane region" description="Helical" evidence="8">
    <location>
        <begin position="608"/>
        <end position="631"/>
    </location>
</feature>
<dbReference type="GO" id="GO:0033179">
    <property type="term" value="C:proton-transporting V-type ATPase, V0 domain"/>
    <property type="evidence" value="ECO:0007669"/>
    <property type="project" value="InterPro"/>
</dbReference>
<keyword evidence="5 8" id="KW-1133">Transmembrane helix</keyword>
<evidence type="ECO:0000256" key="6">
    <source>
        <dbReference type="ARBA" id="ARBA00023065"/>
    </source>
</evidence>